<evidence type="ECO:0000313" key="8">
    <source>
        <dbReference type="Proteomes" id="UP000265691"/>
    </source>
</evidence>
<accession>A0A3A1YA69</accession>
<feature type="transmembrane region" description="Helical" evidence="4">
    <location>
        <begin position="43"/>
        <end position="63"/>
    </location>
</feature>
<dbReference type="PANTHER" id="PTHR30627">
    <property type="entry name" value="PEPTIDOGLYCAN D,D-TRANSPEPTIDASE"/>
    <property type="match status" value="1"/>
</dbReference>
<dbReference type="GO" id="GO:0005886">
    <property type="term" value="C:plasma membrane"/>
    <property type="evidence" value="ECO:0007669"/>
    <property type="project" value="TreeGrafter"/>
</dbReference>
<dbReference type="Pfam" id="PF03717">
    <property type="entry name" value="PBP_dimer"/>
    <property type="match status" value="1"/>
</dbReference>
<protein>
    <submittedName>
        <fullName evidence="7">Uncharacterized protein</fullName>
    </submittedName>
</protein>
<evidence type="ECO:0000256" key="4">
    <source>
        <dbReference type="SAM" id="Phobius"/>
    </source>
</evidence>
<dbReference type="GO" id="GO:0071555">
    <property type="term" value="P:cell wall organization"/>
    <property type="evidence" value="ECO:0007669"/>
    <property type="project" value="TreeGrafter"/>
</dbReference>
<feature type="domain" description="Penicillin-binding protein transpeptidase" evidence="5">
    <location>
        <begin position="290"/>
        <end position="583"/>
    </location>
</feature>
<keyword evidence="4" id="KW-0812">Transmembrane</keyword>
<dbReference type="InterPro" id="IPR001460">
    <property type="entry name" value="PCN-bd_Tpept"/>
</dbReference>
<keyword evidence="2" id="KW-0121">Carboxypeptidase</keyword>
<proteinExistence type="predicted"/>
<keyword evidence="4" id="KW-1133">Transmembrane helix</keyword>
<dbReference type="SUPFAM" id="SSF56519">
    <property type="entry name" value="Penicillin binding protein dimerisation domain"/>
    <property type="match status" value="1"/>
</dbReference>
<dbReference type="Gene3D" id="3.30.450.330">
    <property type="match status" value="1"/>
</dbReference>
<keyword evidence="3 4" id="KW-0472">Membrane</keyword>
<dbReference type="GO" id="GO:0008658">
    <property type="term" value="F:penicillin binding"/>
    <property type="evidence" value="ECO:0007669"/>
    <property type="project" value="InterPro"/>
</dbReference>
<dbReference type="InterPro" id="IPR036138">
    <property type="entry name" value="PBP_dimer_sf"/>
</dbReference>
<evidence type="ECO:0000259" key="5">
    <source>
        <dbReference type="Pfam" id="PF00905"/>
    </source>
</evidence>
<organism evidence="7 8">
    <name type="scientific">Psittacicella hinzii</name>
    <dbReference type="NCBI Taxonomy" id="2028575"/>
    <lineage>
        <taxon>Bacteria</taxon>
        <taxon>Pseudomonadati</taxon>
        <taxon>Pseudomonadota</taxon>
        <taxon>Gammaproteobacteria</taxon>
        <taxon>Pasteurellales</taxon>
        <taxon>Psittacicellaceae</taxon>
        <taxon>Psittacicella</taxon>
    </lineage>
</organism>
<dbReference type="OrthoDB" id="9789078at2"/>
<evidence type="ECO:0000256" key="3">
    <source>
        <dbReference type="ARBA" id="ARBA00023136"/>
    </source>
</evidence>
<evidence type="ECO:0000313" key="7">
    <source>
        <dbReference type="EMBL" id="RIY34129.1"/>
    </source>
</evidence>
<feature type="domain" description="Penicillin-binding protein dimerisation" evidence="6">
    <location>
        <begin position="92"/>
        <end position="247"/>
    </location>
</feature>
<dbReference type="EMBL" id="NRHC01000016">
    <property type="protein sequence ID" value="RIY34129.1"/>
    <property type="molecule type" value="Genomic_DNA"/>
</dbReference>
<evidence type="ECO:0000256" key="1">
    <source>
        <dbReference type="ARBA" id="ARBA00004370"/>
    </source>
</evidence>
<dbReference type="Gene3D" id="3.40.710.10">
    <property type="entry name" value="DD-peptidase/beta-lactamase superfamily"/>
    <property type="match status" value="1"/>
</dbReference>
<gene>
    <name evidence="7" type="ORF">CKF54_01455</name>
</gene>
<dbReference type="AlphaFoldDB" id="A0A3A1YA69"/>
<evidence type="ECO:0000256" key="2">
    <source>
        <dbReference type="ARBA" id="ARBA00022645"/>
    </source>
</evidence>
<dbReference type="Proteomes" id="UP000265691">
    <property type="component" value="Unassembled WGS sequence"/>
</dbReference>
<dbReference type="InterPro" id="IPR005311">
    <property type="entry name" value="PBP_dimer"/>
</dbReference>
<dbReference type="SUPFAM" id="SSF56601">
    <property type="entry name" value="beta-lactamase/transpeptidase-like"/>
    <property type="match status" value="1"/>
</dbReference>
<dbReference type="RefSeq" id="WP_119524510.1">
    <property type="nucleotide sequence ID" value="NZ_NRHC01000016.1"/>
</dbReference>
<keyword evidence="2" id="KW-0645">Protease</keyword>
<dbReference type="InterPro" id="IPR050515">
    <property type="entry name" value="Beta-lactam/transpept"/>
</dbReference>
<evidence type="ECO:0000259" key="6">
    <source>
        <dbReference type="Pfam" id="PF03717"/>
    </source>
</evidence>
<comment type="subcellular location">
    <subcellularLocation>
        <location evidence="1">Membrane</location>
    </subcellularLocation>
</comment>
<keyword evidence="2" id="KW-0378">Hydrolase</keyword>
<sequence>MAKKKQLGTHNNYLDPIKTSSQKRDEENLKDFKFGIKITSGRLYFFAFSLLIVFLLYLTLYFLQFFTNVIPLRDEQHLVKETNARIQRNVKLNAPRGKIVDTNGKILAISTPYQTFGLDVKVFLDPAYKAVNQVDSPTFIALAKALDLDPQKLYQEITSKPNSRYLKLKNQVSPTLSKYIKELKIPGLSSYTDFRRFYPYGDSISQVIGLLDKEGNGMFGIEKLKNTELTGVDGVISYEKDFSHNIINYKSTVNSHPGEDVKLTINIDLQEKAYQALNEAIIDNKADTATAILVEVKTGKILVMANAPSFNPNNRRTITPSYLNNYAITSAFEPGSTVKPFVVYAGLKNRVITPTTVISTRYLMVGRHQVKDVAPRDHQSIREILQRSSNIGVSKISLLLPGDTLRQTYLAAGFGQKTGLGLSGETMGYFPYNQRLTELDRAVFSYGYMQQVTPLQLAHVYATLGNMGLELPLSIVESNKKVEGEQKLDPKITKTVVELMTGVAEQGGGGTRAAVPNYKVSVKTGTAKKVENGAYVDKYIAYTAGVAPSSNPQFALIIVIDNPKGKQYYGGAIAAPVWRKIMESALVYYNVPEDNMTTNRIVLDNKKNGTN</sequence>
<dbReference type="GO" id="GO:0004180">
    <property type="term" value="F:carboxypeptidase activity"/>
    <property type="evidence" value="ECO:0007669"/>
    <property type="project" value="UniProtKB-KW"/>
</dbReference>
<reference evidence="7 8" key="1">
    <citation type="submission" date="2017-08" db="EMBL/GenBank/DDBJ databases">
        <title>Reclassification of Bisgaard taxon 37 and 44.</title>
        <authorList>
            <person name="Christensen H."/>
        </authorList>
    </citation>
    <scope>NUCLEOTIDE SEQUENCE [LARGE SCALE GENOMIC DNA]</scope>
    <source>
        <strain evidence="7 8">B96_3</strain>
    </source>
</reference>
<comment type="caution">
    <text evidence="7">The sequence shown here is derived from an EMBL/GenBank/DDBJ whole genome shotgun (WGS) entry which is preliminary data.</text>
</comment>
<name>A0A3A1YA69_9GAMM</name>
<dbReference type="PANTHER" id="PTHR30627:SF1">
    <property type="entry name" value="PEPTIDOGLYCAN D,D-TRANSPEPTIDASE FTSI"/>
    <property type="match status" value="1"/>
</dbReference>
<dbReference type="Gene3D" id="3.90.1310.10">
    <property type="entry name" value="Penicillin-binding protein 2a (Domain 2)"/>
    <property type="match status" value="1"/>
</dbReference>
<keyword evidence="8" id="KW-1185">Reference proteome</keyword>
<dbReference type="InterPro" id="IPR012338">
    <property type="entry name" value="Beta-lactam/transpept-like"/>
</dbReference>
<dbReference type="Pfam" id="PF00905">
    <property type="entry name" value="Transpeptidase"/>
    <property type="match status" value="1"/>
</dbReference>